<feature type="signal peptide" evidence="1">
    <location>
        <begin position="1"/>
        <end position="25"/>
    </location>
</feature>
<keyword evidence="1" id="KW-0732">Signal</keyword>
<evidence type="ECO:0008006" key="4">
    <source>
        <dbReference type="Google" id="ProtNLM"/>
    </source>
</evidence>
<accession>A0A081PTP8</accession>
<organism evidence="2 3">
    <name type="scientific">Streptococcus mitis</name>
    <dbReference type="NCBI Taxonomy" id="28037"/>
    <lineage>
        <taxon>Bacteria</taxon>
        <taxon>Bacillati</taxon>
        <taxon>Bacillota</taxon>
        <taxon>Bacilli</taxon>
        <taxon>Lactobacillales</taxon>
        <taxon>Streptococcaceae</taxon>
        <taxon>Streptococcus</taxon>
        <taxon>Streptococcus mitis group</taxon>
    </lineage>
</organism>
<dbReference type="PATRIC" id="fig|28037.99.peg.355"/>
<dbReference type="Gene3D" id="3.10.450.400">
    <property type="entry name" value="Uncharacterised protein PF15513, DUF4651"/>
    <property type="match status" value="1"/>
</dbReference>
<gene>
    <name evidence="2" type="ORF">SK1126_0396</name>
</gene>
<dbReference type="RefSeq" id="WP_033681359.1">
    <property type="nucleotide sequence ID" value="NZ_JPFT01000003.1"/>
</dbReference>
<sequence length="99" mass="11189">MNGMKAKKMWMAGLALLGIGSLALATKKVADDHKLMKTQEELTAIVRDHFSDMGEIATLYVQVYESSLERLVGGVVFEDGRHYTFVYENEDLVYEEEVL</sequence>
<dbReference type="Proteomes" id="UP000028093">
    <property type="component" value="Unassembled WGS sequence"/>
</dbReference>
<protein>
    <recommendedName>
        <fullName evidence="4">DUF4651 domain-containing protein</fullName>
    </recommendedName>
</protein>
<evidence type="ECO:0000313" key="2">
    <source>
        <dbReference type="EMBL" id="KEQ34071.1"/>
    </source>
</evidence>
<comment type="caution">
    <text evidence="2">The sequence shown here is derived from an EMBL/GenBank/DDBJ whole genome shotgun (WGS) entry which is preliminary data.</text>
</comment>
<name>A0A081PTP8_STRMT</name>
<evidence type="ECO:0000256" key="1">
    <source>
        <dbReference type="SAM" id="SignalP"/>
    </source>
</evidence>
<reference evidence="2 3" key="1">
    <citation type="submission" date="2014-05" db="EMBL/GenBank/DDBJ databases">
        <authorList>
            <person name="Daugherty S.C."/>
            <person name="Tallon L.J."/>
            <person name="Sadzewicz L."/>
            <person name="Kilian M."/>
            <person name="Tettelin H."/>
        </authorList>
    </citation>
    <scope>NUCLEOTIDE SEQUENCE [LARGE SCALE GENOMIC DNA]</scope>
    <source>
        <strain evidence="2 3">SK1126</strain>
    </source>
</reference>
<dbReference type="Pfam" id="PF15513">
    <property type="entry name" value="DUF4651"/>
    <property type="match status" value="1"/>
</dbReference>
<dbReference type="InterPro" id="IPR028105">
    <property type="entry name" value="DUF4651"/>
</dbReference>
<feature type="chain" id="PRO_5001762154" description="DUF4651 domain-containing protein" evidence="1">
    <location>
        <begin position="26"/>
        <end position="99"/>
    </location>
</feature>
<dbReference type="EMBL" id="JPFT01000003">
    <property type="protein sequence ID" value="KEQ34071.1"/>
    <property type="molecule type" value="Genomic_DNA"/>
</dbReference>
<dbReference type="AlphaFoldDB" id="A0A081PTP8"/>
<evidence type="ECO:0000313" key="3">
    <source>
        <dbReference type="Proteomes" id="UP000028093"/>
    </source>
</evidence>
<proteinExistence type="predicted"/>